<dbReference type="EMBL" id="JBHLUX010000026">
    <property type="protein sequence ID" value="MFC0470836.1"/>
    <property type="molecule type" value="Genomic_DNA"/>
</dbReference>
<reference evidence="1 2" key="1">
    <citation type="submission" date="2024-09" db="EMBL/GenBank/DDBJ databases">
        <authorList>
            <person name="Sun Q."/>
            <person name="Mori K."/>
        </authorList>
    </citation>
    <scope>NUCLEOTIDE SEQUENCE [LARGE SCALE GENOMIC DNA]</scope>
    <source>
        <strain evidence="1 2">NCAIM B.02610</strain>
    </source>
</reference>
<evidence type="ECO:0000313" key="2">
    <source>
        <dbReference type="Proteomes" id="UP001589838"/>
    </source>
</evidence>
<protein>
    <submittedName>
        <fullName evidence="1">Uncharacterized protein</fullName>
    </submittedName>
</protein>
<dbReference type="RefSeq" id="WP_335963795.1">
    <property type="nucleotide sequence ID" value="NZ_JAXBLX010000063.1"/>
</dbReference>
<gene>
    <name evidence="1" type="ORF">ACFFHM_10100</name>
</gene>
<name>A0ABV6KG74_9BACI</name>
<proteinExistence type="predicted"/>
<keyword evidence="2" id="KW-1185">Reference proteome</keyword>
<evidence type="ECO:0000313" key="1">
    <source>
        <dbReference type="EMBL" id="MFC0470836.1"/>
    </source>
</evidence>
<sequence length="64" mass="7487">MTESKVISYVQSLICKKNSLFQQMDDEKLIELKQIYLGEVKGIDLVIKEMIKEFDLSEKEFEGL</sequence>
<comment type="caution">
    <text evidence="1">The sequence shown here is derived from an EMBL/GenBank/DDBJ whole genome shotgun (WGS) entry which is preliminary data.</text>
</comment>
<organism evidence="1 2">
    <name type="scientific">Halalkalibacter kiskunsagensis</name>
    <dbReference type="NCBI Taxonomy" id="1548599"/>
    <lineage>
        <taxon>Bacteria</taxon>
        <taxon>Bacillati</taxon>
        <taxon>Bacillota</taxon>
        <taxon>Bacilli</taxon>
        <taxon>Bacillales</taxon>
        <taxon>Bacillaceae</taxon>
        <taxon>Halalkalibacter</taxon>
    </lineage>
</organism>
<dbReference type="Proteomes" id="UP001589838">
    <property type="component" value="Unassembled WGS sequence"/>
</dbReference>
<accession>A0ABV6KG74</accession>